<protein>
    <submittedName>
        <fullName evidence="1">Uncharacterized protein</fullName>
    </submittedName>
</protein>
<reference evidence="1" key="1">
    <citation type="journal article" date="2021" name="Environ. Microbiol.">
        <title>New insights into the diversity and evolution of the archaeal mobilome from three complete genomes of Saccharolobus shibatae.</title>
        <authorList>
            <person name="Medvedeva S."/>
            <person name="Brandt D."/>
            <person name="Cvirkaite-Krupovic V."/>
            <person name="Liu Y."/>
            <person name="Severinov K."/>
            <person name="Ishino S."/>
            <person name="Ishino Y."/>
            <person name="Prangishvili D."/>
            <person name="Kalinowski J."/>
            <person name="Krupovic M."/>
        </authorList>
    </citation>
    <scope>NUCLEOTIDE SEQUENCE</scope>
    <source>
        <strain evidence="2">BEU9</strain>
        <plasmid evidence="1">pBEU9E1</plasmid>
    </source>
</reference>
<evidence type="ECO:0000313" key="1">
    <source>
        <dbReference type="EMBL" id="QXJ30320.1"/>
    </source>
</evidence>
<proteinExistence type="predicted"/>
<organism evidence="1 3">
    <name type="scientific">Saccharolobus shibatae</name>
    <dbReference type="NCBI Taxonomy" id="2286"/>
    <lineage>
        <taxon>Archaea</taxon>
        <taxon>Thermoproteota</taxon>
        <taxon>Thermoprotei</taxon>
        <taxon>Sulfolobales</taxon>
        <taxon>Sulfolobaceae</taxon>
        <taxon>Saccharolobus</taxon>
    </lineage>
</organism>
<accession>A0A8F5BRW5</accession>
<evidence type="ECO:0000313" key="3">
    <source>
        <dbReference type="Proteomes" id="UP000693941"/>
    </source>
</evidence>
<evidence type="ECO:0000313" key="2">
    <source>
        <dbReference type="EMBL" id="QXJ30422.1"/>
    </source>
</evidence>
<dbReference type="EMBL" id="CP077714">
    <property type="protein sequence ID" value="QXJ30320.1"/>
    <property type="molecule type" value="Genomic_DNA"/>
</dbReference>
<gene>
    <name evidence="2" type="ORF">J5U21_00062</name>
    <name evidence="1" type="ORF">J5U21_p0062</name>
</gene>
<dbReference type="Proteomes" id="UP000693941">
    <property type="component" value="Chromosome"/>
</dbReference>
<dbReference type="Proteomes" id="UP000693941">
    <property type="component" value="Plasmid pBEU9E1"/>
</dbReference>
<keyword evidence="1" id="KW-0614">Plasmid</keyword>
<name>A0A8F5BRW5_9CREN</name>
<dbReference type="RefSeq" id="WP_218260358.1">
    <property type="nucleotide sequence ID" value="NZ_CP077714.1"/>
</dbReference>
<dbReference type="GeneID" id="65558626"/>
<geneLocation type="plasmid" evidence="1 3">
    <name>pBEU9E1</name>
</geneLocation>
<dbReference type="EMBL" id="CP077715">
    <property type="protein sequence ID" value="QXJ30422.1"/>
    <property type="molecule type" value="Genomic_DNA"/>
</dbReference>
<sequence>MKTIGPSYTELGELILSLLKQIDSIIEKGESSSELLELVTTAKEQIAELKFNIDRLAEYLEEERKKRIQKLIEEDEEE</sequence>
<dbReference type="AlphaFoldDB" id="A0A8F5BRW5"/>